<organism evidence="1 2">
    <name type="scientific">Iphiclides podalirius</name>
    <name type="common">scarce swallowtail</name>
    <dbReference type="NCBI Taxonomy" id="110791"/>
    <lineage>
        <taxon>Eukaryota</taxon>
        <taxon>Metazoa</taxon>
        <taxon>Ecdysozoa</taxon>
        <taxon>Arthropoda</taxon>
        <taxon>Hexapoda</taxon>
        <taxon>Insecta</taxon>
        <taxon>Pterygota</taxon>
        <taxon>Neoptera</taxon>
        <taxon>Endopterygota</taxon>
        <taxon>Lepidoptera</taxon>
        <taxon>Glossata</taxon>
        <taxon>Ditrysia</taxon>
        <taxon>Papilionoidea</taxon>
        <taxon>Papilionidae</taxon>
        <taxon>Papilioninae</taxon>
        <taxon>Iphiclides</taxon>
    </lineage>
</organism>
<dbReference type="EMBL" id="OW152814">
    <property type="protein sequence ID" value="CAH2050859.1"/>
    <property type="molecule type" value="Genomic_DNA"/>
</dbReference>
<proteinExistence type="predicted"/>
<dbReference type="Proteomes" id="UP000837857">
    <property type="component" value="Chromosome 2"/>
</dbReference>
<evidence type="ECO:0000313" key="1">
    <source>
        <dbReference type="EMBL" id="CAH2050859.1"/>
    </source>
</evidence>
<keyword evidence="2" id="KW-1185">Reference proteome</keyword>
<feature type="non-terminal residue" evidence="1">
    <location>
        <position position="78"/>
    </location>
</feature>
<gene>
    <name evidence="1" type="ORF">IPOD504_LOCUS7730</name>
</gene>
<evidence type="ECO:0000313" key="2">
    <source>
        <dbReference type="Proteomes" id="UP000837857"/>
    </source>
</evidence>
<reference evidence="1" key="1">
    <citation type="submission" date="2022-03" db="EMBL/GenBank/DDBJ databases">
        <authorList>
            <person name="Martin H S."/>
        </authorList>
    </citation>
    <scope>NUCLEOTIDE SEQUENCE</scope>
</reference>
<sequence length="78" mass="8812">MLLLYNLVDLLTLESVRRRKPLRDSLTHGLTSPDVLEVALHETDDDSSARFAGNFNWEPSTRAIGLRTVRGFLRALCT</sequence>
<protein>
    <submittedName>
        <fullName evidence="1">Uncharacterized protein</fullName>
    </submittedName>
</protein>
<accession>A0ABN8IBZ6</accession>
<name>A0ABN8IBZ6_9NEOP</name>